<accession>A0AAW2L085</accession>
<sequence>MRNKNSNAMMGRVRLKSKRAAFSISTASDDGAWASEKVVAAARRAGSWWSFANLGSGILGRESWGSGWGWNLILGMGGMEEVIRVLEEAMIIAKGYPFVCHTIMVRLGLN</sequence>
<protein>
    <submittedName>
        <fullName evidence="1">Uncharacterized protein</fullName>
    </submittedName>
</protein>
<gene>
    <name evidence="1" type="ORF">Sradi_5576000</name>
</gene>
<name>A0AAW2L085_SESRA</name>
<dbReference type="EMBL" id="JACGWJ010000026">
    <property type="protein sequence ID" value="KAL0311767.1"/>
    <property type="molecule type" value="Genomic_DNA"/>
</dbReference>
<evidence type="ECO:0000313" key="1">
    <source>
        <dbReference type="EMBL" id="KAL0311767.1"/>
    </source>
</evidence>
<reference evidence="1" key="2">
    <citation type="journal article" date="2024" name="Plant">
        <title>Genomic evolution and insights into agronomic trait innovations of Sesamum species.</title>
        <authorList>
            <person name="Miao H."/>
            <person name="Wang L."/>
            <person name="Qu L."/>
            <person name="Liu H."/>
            <person name="Sun Y."/>
            <person name="Le M."/>
            <person name="Wang Q."/>
            <person name="Wei S."/>
            <person name="Zheng Y."/>
            <person name="Lin W."/>
            <person name="Duan Y."/>
            <person name="Cao H."/>
            <person name="Xiong S."/>
            <person name="Wang X."/>
            <person name="Wei L."/>
            <person name="Li C."/>
            <person name="Ma Q."/>
            <person name="Ju M."/>
            <person name="Zhao R."/>
            <person name="Li G."/>
            <person name="Mu C."/>
            <person name="Tian Q."/>
            <person name="Mei H."/>
            <person name="Zhang T."/>
            <person name="Gao T."/>
            <person name="Zhang H."/>
        </authorList>
    </citation>
    <scope>NUCLEOTIDE SEQUENCE</scope>
    <source>
        <strain evidence="1">G02</strain>
    </source>
</reference>
<proteinExistence type="predicted"/>
<comment type="caution">
    <text evidence="1">The sequence shown here is derived from an EMBL/GenBank/DDBJ whole genome shotgun (WGS) entry which is preliminary data.</text>
</comment>
<organism evidence="1">
    <name type="scientific">Sesamum radiatum</name>
    <name type="common">Black benniseed</name>
    <dbReference type="NCBI Taxonomy" id="300843"/>
    <lineage>
        <taxon>Eukaryota</taxon>
        <taxon>Viridiplantae</taxon>
        <taxon>Streptophyta</taxon>
        <taxon>Embryophyta</taxon>
        <taxon>Tracheophyta</taxon>
        <taxon>Spermatophyta</taxon>
        <taxon>Magnoliopsida</taxon>
        <taxon>eudicotyledons</taxon>
        <taxon>Gunneridae</taxon>
        <taxon>Pentapetalae</taxon>
        <taxon>asterids</taxon>
        <taxon>lamiids</taxon>
        <taxon>Lamiales</taxon>
        <taxon>Pedaliaceae</taxon>
        <taxon>Sesamum</taxon>
    </lineage>
</organism>
<dbReference type="AlphaFoldDB" id="A0AAW2L085"/>
<reference evidence="1" key="1">
    <citation type="submission" date="2020-06" db="EMBL/GenBank/DDBJ databases">
        <authorList>
            <person name="Li T."/>
            <person name="Hu X."/>
            <person name="Zhang T."/>
            <person name="Song X."/>
            <person name="Zhang H."/>
            <person name="Dai N."/>
            <person name="Sheng W."/>
            <person name="Hou X."/>
            <person name="Wei L."/>
        </authorList>
    </citation>
    <scope>NUCLEOTIDE SEQUENCE</scope>
    <source>
        <strain evidence="1">G02</strain>
        <tissue evidence="1">Leaf</tissue>
    </source>
</reference>